<reference evidence="10 11" key="1">
    <citation type="journal article" date="2015" name="Proc. Natl. Acad. Sci. U.S.A.">
        <title>The resurrection genome of Boea hygrometrica: A blueprint for survival of dehydration.</title>
        <authorList>
            <person name="Xiao L."/>
            <person name="Yang G."/>
            <person name="Zhang L."/>
            <person name="Yang X."/>
            <person name="Zhao S."/>
            <person name="Ji Z."/>
            <person name="Zhou Q."/>
            <person name="Hu M."/>
            <person name="Wang Y."/>
            <person name="Chen M."/>
            <person name="Xu Y."/>
            <person name="Jin H."/>
            <person name="Xiao X."/>
            <person name="Hu G."/>
            <person name="Bao F."/>
            <person name="Hu Y."/>
            <person name="Wan P."/>
            <person name="Li L."/>
            <person name="Deng X."/>
            <person name="Kuang T."/>
            <person name="Xiang C."/>
            <person name="Zhu J.K."/>
            <person name="Oliver M.J."/>
            <person name="He Y."/>
        </authorList>
    </citation>
    <scope>NUCLEOTIDE SEQUENCE [LARGE SCALE GENOMIC DNA]</scope>
    <source>
        <strain evidence="11">cv. XS01</strain>
    </source>
</reference>
<feature type="region of interest" description="Disordered" evidence="6">
    <location>
        <begin position="105"/>
        <end position="131"/>
    </location>
</feature>
<dbReference type="Proteomes" id="UP000250235">
    <property type="component" value="Unassembled WGS sequence"/>
</dbReference>
<evidence type="ECO:0000313" key="11">
    <source>
        <dbReference type="Proteomes" id="UP000250235"/>
    </source>
</evidence>
<dbReference type="OrthoDB" id="118550at2759"/>
<feature type="region of interest" description="Disordered" evidence="6">
    <location>
        <begin position="704"/>
        <end position="731"/>
    </location>
</feature>
<organism evidence="10 11">
    <name type="scientific">Dorcoceras hygrometricum</name>
    <dbReference type="NCBI Taxonomy" id="472368"/>
    <lineage>
        <taxon>Eukaryota</taxon>
        <taxon>Viridiplantae</taxon>
        <taxon>Streptophyta</taxon>
        <taxon>Embryophyta</taxon>
        <taxon>Tracheophyta</taxon>
        <taxon>Spermatophyta</taxon>
        <taxon>Magnoliopsida</taxon>
        <taxon>eudicotyledons</taxon>
        <taxon>Gunneridae</taxon>
        <taxon>Pentapetalae</taxon>
        <taxon>asterids</taxon>
        <taxon>lamiids</taxon>
        <taxon>Lamiales</taxon>
        <taxon>Gesneriaceae</taxon>
        <taxon>Didymocarpoideae</taxon>
        <taxon>Trichosporeae</taxon>
        <taxon>Loxocarpinae</taxon>
        <taxon>Dorcoceras</taxon>
    </lineage>
</organism>
<evidence type="ECO:0000256" key="4">
    <source>
        <dbReference type="ARBA" id="ARBA00023163"/>
    </source>
</evidence>
<feature type="compositionally biased region" description="Polar residues" evidence="6">
    <location>
        <begin position="475"/>
        <end position="492"/>
    </location>
</feature>
<evidence type="ECO:0000259" key="8">
    <source>
        <dbReference type="PROSITE" id="PS51293"/>
    </source>
</evidence>
<feature type="domain" description="HTH myb-type" evidence="9">
    <location>
        <begin position="19"/>
        <end position="73"/>
    </location>
</feature>
<feature type="compositionally biased region" description="Basic and acidic residues" evidence="6">
    <location>
        <begin position="581"/>
        <end position="602"/>
    </location>
</feature>
<feature type="compositionally biased region" description="Basic and acidic residues" evidence="6">
    <location>
        <begin position="704"/>
        <end position="718"/>
    </location>
</feature>
<keyword evidence="11" id="KW-1185">Reference proteome</keyword>
<dbReference type="FunFam" id="1.10.10.60:FF:000023">
    <property type="entry name" value="protein REVEILLE 6 isoform X1"/>
    <property type="match status" value="1"/>
</dbReference>
<evidence type="ECO:0000256" key="2">
    <source>
        <dbReference type="ARBA" id="ARBA00023015"/>
    </source>
</evidence>
<sequence length="731" mass="80529">MDLYSSGEELLLKTRKPYTITKQRERWTEEEHNKFLEALKLYGRAWQRIEEHIGTKTAVQIRSHAQKFFTKLGGRARRGSVFLLVKGFNPWLEKESFVKGVPIGHTLNINIPPPRPKRKPSNPYPRKTSTVVKDGKLSAPLSFLSQSQITLDLEQEPLSEKSSDDGNNRKHVDREIENDSAVFSLHETGACANSSSLNKDSSASVAPINLCTFREYVPLSTDTSIQDETTQVFDAEQLRTNQTCNKQLLQEDGSFNTSNIGNSYLSHEKYCHDNRVDELKQSKNVDDLPTINDDVSQNCTSHIPVHILEGSFGMNTQNVVLDTAHTDSRYQKMGVLGPPCLFMNPCGSTNPEHHSNASSSSIHQPFPGFHPLSAAFQHQDDYQSFLHISSTFSNLLVSALLQNPAAYAAASFAATLWPCVSGESSAGTPRGLQPKQMNTVPSMATIAAATVAAATAWWAAHGLLPLCPPLDPGFTSTAPSASATPIDGNTRSENGEKKEDNPDLALEDQQLGQKCLAEFQEQHSTLSSSCSEGIEGVKPNCGSAVAETAPVADTVDKSNSRKQVDRSSCGSNTPSSSEVEAEGKEEKGVEDKEPKEDEENHPSGDPVNRRCRSLGSINDPWKEVSEEGRLAFQALFSREILPQSFCHDLNFKRKKNSDMESTEGRPQLNLNDQGRLDDMEEESTSKACRTGFKPYKRCSVEAKDTRMSTNCKDEEKGPKRFRVGGIGKDST</sequence>
<feature type="region of interest" description="Disordered" evidence="6">
    <location>
        <begin position="552"/>
        <end position="615"/>
    </location>
</feature>
<dbReference type="Pfam" id="PF00249">
    <property type="entry name" value="Myb_DNA-binding"/>
    <property type="match status" value="1"/>
</dbReference>
<proteinExistence type="predicted"/>
<evidence type="ECO:0000256" key="1">
    <source>
        <dbReference type="ARBA" id="ARBA00004123"/>
    </source>
</evidence>
<feature type="domain" description="Myb-like" evidence="7">
    <location>
        <begin position="19"/>
        <end position="69"/>
    </location>
</feature>
<keyword evidence="5" id="KW-0539">Nucleus</keyword>
<evidence type="ECO:0000259" key="9">
    <source>
        <dbReference type="PROSITE" id="PS51294"/>
    </source>
</evidence>
<dbReference type="SUPFAM" id="SSF46689">
    <property type="entry name" value="Homeodomain-like"/>
    <property type="match status" value="1"/>
</dbReference>
<keyword evidence="4" id="KW-0804">Transcription</keyword>
<dbReference type="CDD" id="cd00167">
    <property type="entry name" value="SANT"/>
    <property type="match status" value="1"/>
</dbReference>
<dbReference type="GO" id="GO:0005634">
    <property type="term" value="C:nucleus"/>
    <property type="evidence" value="ECO:0007669"/>
    <property type="project" value="UniProtKB-SubCell"/>
</dbReference>
<evidence type="ECO:0000256" key="3">
    <source>
        <dbReference type="ARBA" id="ARBA00023125"/>
    </source>
</evidence>
<dbReference type="PANTHER" id="PTHR12802:SF155">
    <property type="entry name" value="DEUBIQUITINASE MYSM1"/>
    <property type="match status" value="1"/>
</dbReference>
<keyword evidence="2" id="KW-0805">Transcription regulation</keyword>
<feature type="region of interest" description="Disordered" evidence="6">
    <location>
        <begin position="656"/>
        <end position="686"/>
    </location>
</feature>
<dbReference type="NCBIfam" id="TIGR01557">
    <property type="entry name" value="myb_SHAQKYF"/>
    <property type="match status" value="1"/>
</dbReference>
<comment type="subcellular location">
    <subcellularLocation>
        <location evidence="1">Nucleus</location>
    </subcellularLocation>
</comment>
<dbReference type="InterPro" id="IPR001005">
    <property type="entry name" value="SANT/Myb"/>
</dbReference>
<feature type="compositionally biased region" description="Basic and acidic residues" evidence="6">
    <location>
        <begin position="554"/>
        <end position="565"/>
    </location>
</feature>
<dbReference type="InterPro" id="IPR006447">
    <property type="entry name" value="Myb_dom_plants"/>
</dbReference>
<keyword evidence="3" id="KW-0238">DNA-binding</keyword>
<dbReference type="GO" id="GO:0010468">
    <property type="term" value="P:regulation of gene expression"/>
    <property type="evidence" value="ECO:0007669"/>
    <property type="project" value="UniProtKB-ARBA"/>
</dbReference>
<dbReference type="PROSITE" id="PS50090">
    <property type="entry name" value="MYB_LIKE"/>
    <property type="match status" value="1"/>
</dbReference>
<name>A0A2Z7BH70_9LAMI</name>
<dbReference type="InterPro" id="IPR009057">
    <property type="entry name" value="Homeodomain-like_sf"/>
</dbReference>
<dbReference type="EMBL" id="KV005693">
    <property type="protein sequence ID" value="KZV33712.1"/>
    <property type="molecule type" value="Genomic_DNA"/>
</dbReference>
<feature type="region of interest" description="Disordered" evidence="6">
    <location>
        <begin position="475"/>
        <end position="502"/>
    </location>
</feature>
<dbReference type="PANTHER" id="PTHR12802">
    <property type="entry name" value="SWI/SNF COMPLEX-RELATED"/>
    <property type="match status" value="1"/>
</dbReference>
<accession>A0A2Z7BH70</accession>
<dbReference type="Gene3D" id="1.10.10.60">
    <property type="entry name" value="Homeodomain-like"/>
    <property type="match status" value="1"/>
</dbReference>
<evidence type="ECO:0000256" key="5">
    <source>
        <dbReference type="ARBA" id="ARBA00023242"/>
    </source>
</evidence>
<evidence type="ECO:0000256" key="6">
    <source>
        <dbReference type="SAM" id="MobiDB-lite"/>
    </source>
</evidence>
<dbReference type="SMART" id="SM00717">
    <property type="entry name" value="SANT"/>
    <property type="match status" value="1"/>
</dbReference>
<dbReference type="AlphaFoldDB" id="A0A2Z7BH70"/>
<feature type="compositionally biased region" description="Polar residues" evidence="6">
    <location>
        <begin position="566"/>
        <end position="577"/>
    </location>
</feature>
<dbReference type="GO" id="GO:0003677">
    <property type="term" value="F:DNA binding"/>
    <property type="evidence" value="ECO:0007669"/>
    <property type="project" value="UniProtKB-KW"/>
</dbReference>
<dbReference type="InterPro" id="IPR017884">
    <property type="entry name" value="SANT_dom"/>
</dbReference>
<protein>
    <submittedName>
        <fullName evidence="10">Protein LHY-like</fullName>
    </submittedName>
</protein>
<gene>
    <name evidence="10" type="ORF">F511_31135</name>
</gene>
<feature type="domain" description="SANT" evidence="8">
    <location>
        <begin position="22"/>
        <end position="73"/>
    </location>
</feature>
<dbReference type="PROSITE" id="PS51294">
    <property type="entry name" value="HTH_MYB"/>
    <property type="match status" value="1"/>
</dbReference>
<evidence type="ECO:0000313" key="10">
    <source>
        <dbReference type="EMBL" id="KZV33712.1"/>
    </source>
</evidence>
<dbReference type="InterPro" id="IPR017930">
    <property type="entry name" value="Myb_dom"/>
</dbReference>
<evidence type="ECO:0000259" key="7">
    <source>
        <dbReference type="PROSITE" id="PS50090"/>
    </source>
</evidence>
<dbReference type="PROSITE" id="PS51293">
    <property type="entry name" value="SANT"/>
    <property type="match status" value="1"/>
</dbReference>